<organism evidence="1 2">
    <name type="scientific">Desulfonauticus submarinus</name>
    <dbReference type="NCBI Taxonomy" id="206665"/>
    <lineage>
        <taxon>Bacteria</taxon>
        <taxon>Pseudomonadati</taxon>
        <taxon>Thermodesulfobacteriota</taxon>
        <taxon>Desulfovibrionia</taxon>
        <taxon>Desulfovibrionales</taxon>
        <taxon>Desulfonauticaceae</taxon>
        <taxon>Desulfonauticus</taxon>
    </lineage>
</organism>
<dbReference type="AlphaFoldDB" id="A0A1H0GA48"/>
<dbReference type="STRING" id="206665.SAMN04488516_11720"/>
<sequence length="98" mass="12086">METIFDHNLTEEEFKYFFSKKVDLENQRIVPYTKEEAMEKVKNMSQDENYAYLADLYCLRMDKKKMDEYIDKIKDPFLQQDTAHSVYHEYYFRLSKLK</sequence>
<evidence type="ECO:0000313" key="1">
    <source>
        <dbReference type="EMBL" id="SDO03714.1"/>
    </source>
</evidence>
<evidence type="ECO:0000313" key="2">
    <source>
        <dbReference type="Proteomes" id="UP000199602"/>
    </source>
</evidence>
<reference evidence="1 2" key="1">
    <citation type="submission" date="2016-10" db="EMBL/GenBank/DDBJ databases">
        <authorList>
            <person name="de Groot N.N."/>
        </authorList>
    </citation>
    <scope>NUCLEOTIDE SEQUENCE [LARGE SCALE GENOMIC DNA]</scope>
    <source>
        <strain evidence="1 2">DSM 15269</strain>
    </source>
</reference>
<keyword evidence="2" id="KW-1185">Reference proteome</keyword>
<dbReference type="Proteomes" id="UP000199602">
    <property type="component" value="Unassembled WGS sequence"/>
</dbReference>
<name>A0A1H0GA48_9BACT</name>
<protein>
    <submittedName>
        <fullName evidence="1">Uncharacterized protein</fullName>
    </submittedName>
</protein>
<proteinExistence type="predicted"/>
<dbReference type="EMBL" id="FNIN01000017">
    <property type="protein sequence ID" value="SDO03714.1"/>
    <property type="molecule type" value="Genomic_DNA"/>
</dbReference>
<gene>
    <name evidence="1" type="ORF">SAMN04488516_11720</name>
</gene>
<accession>A0A1H0GA48</accession>